<protein>
    <submittedName>
        <fullName evidence="1">Uncharacterized protein</fullName>
    </submittedName>
</protein>
<keyword evidence="2" id="KW-1185">Reference proteome</keyword>
<name>A0A0M9VLI9_9MICO</name>
<dbReference type="EMBL" id="LAVO01000005">
    <property type="protein sequence ID" value="KOS11233.1"/>
    <property type="molecule type" value="Genomic_DNA"/>
</dbReference>
<dbReference type="SUPFAM" id="SSF46785">
    <property type="entry name" value="Winged helix' DNA-binding domain"/>
    <property type="match status" value="1"/>
</dbReference>
<proteinExistence type="predicted"/>
<gene>
    <name evidence="1" type="ORF">XI38_05015</name>
</gene>
<evidence type="ECO:0000313" key="2">
    <source>
        <dbReference type="Proteomes" id="UP000037737"/>
    </source>
</evidence>
<sequence>MKSQPEVEALRAVSKLAFGHTYRLELMLAILDSDDGICTLSELAASLDVSVSSIQLPLESLVELGMLMPIPVGDTRYRHYIRNDDIGWAWARQLASRI</sequence>
<evidence type="ECO:0000313" key="1">
    <source>
        <dbReference type="EMBL" id="KOS11233.1"/>
    </source>
</evidence>
<dbReference type="Gene3D" id="1.10.10.10">
    <property type="entry name" value="Winged helix-like DNA-binding domain superfamily/Winged helix DNA-binding domain"/>
    <property type="match status" value="1"/>
</dbReference>
<dbReference type="InterPro" id="IPR036390">
    <property type="entry name" value="WH_DNA-bd_sf"/>
</dbReference>
<dbReference type="InterPro" id="IPR036388">
    <property type="entry name" value="WH-like_DNA-bd_sf"/>
</dbReference>
<accession>A0A0M9VLI9</accession>
<reference evidence="1" key="1">
    <citation type="submission" date="2015-04" db="EMBL/GenBank/DDBJ databases">
        <title>Complete genome sequence of Microbacterium chocolatum SIT 101, a bacterium enantioselectively hydrolyzing mesomeric diesters.</title>
        <authorList>
            <person name="Li X."/>
            <person name="Xu Y."/>
        </authorList>
    </citation>
    <scope>NUCLEOTIDE SEQUENCE [LARGE SCALE GENOMIC DNA]</scope>
    <source>
        <strain evidence="1">SIT 101</strain>
    </source>
</reference>
<dbReference type="AlphaFoldDB" id="A0A0M9VLI9"/>
<comment type="caution">
    <text evidence="1">The sequence shown here is derived from an EMBL/GenBank/DDBJ whole genome shotgun (WGS) entry which is preliminary data.</text>
</comment>
<dbReference type="OrthoDB" id="5149545at2"/>
<dbReference type="PATRIC" id="fig|84292.3.peg.1035"/>
<organism evidence="1 2">
    <name type="scientific">Microbacterium aurantiacum</name>
    <dbReference type="NCBI Taxonomy" id="162393"/>
    <lineage>
        <taxon>Bacteria</taxon>
        <taxon>Bacillati</taxon>
        <taxon>Actinomycetota</taxon>
        <taxon>Actinomycetes</taxon>
        <taxon>Micrococcales</taxon>
        <taxon>Microbacteriaceae</taxon>
        <taxon>Microbacterium</taxon>
    </lineage>
</organism>
<dbReference type="KEGG" id="mcw:A8L33_08920"/>
<dbReference type="Proteomes" id="UP000037737">
    <property type="component" value="Unassembled WGS sequence"/>
</dbReference>